<evidence type="ECO:0000256" key="6">
    <source>
        <dbReference type="ARBA" id="ARBA00023145"/>
    </source>
</evidence>
<dbReference type="InterPro" id="IPR018114">
    <property type="entry name" value="TRYPSIN_HIS"/>
</dbReference>
<evidence type="ECO:0000256" key="4">
    <source>
        <dbReference type="ARBA" id="ARBA00022801"/>
    </source>
</evidence>
<reference evidence="12 13" key="1">
    <citation type="submission" date="2021-01" db="EMBL/GenBank/DDBJ databases">
        <title>WGS of actinomycetes isolated from Thailand.</title>
        <authorList>
            <person name="Thawai C."/>
        </authorList>
    </citation>
    <scope>NUCLEOTIDE SEQUENCE [LARGE SCALE GENOMIC DNA]</scope>
    <source>
        <strain evidence="12 13">CA3R110</strain>
    </source>
</reference>
<feature type="region of interest" description="Disordered" evidence="8">
    <location>
        <begin position="38"/>
        <end position="65"/>
    </location>
</feature>
<evidence type="ECO:0000256" key="5">
    <source>
        <dbReference type="ARBA" id="ARBA00022825"/>
    </source>
</evidence>
<dbReference type="InterPro" id="IPR004236">
    <property type="entry name" value="Pept_S1_alpha_lytic"/>
</dbReference>
<keyword evidence="4" id="KW-0378">Hydrolase</keyword>
<evidence type="ECO:0000313" key="13">
    <source>
        <dbReference type="Proteomes" id="UP000621510"/>
    </source>
</evidence>
<organism evidence="12 13">
    <name type="scientific">Streptomyces endocoffeicus</name>
    <dbReference type="NCBI Taxonomy" id="2898945"/>
    <lineage>
        <taxon>Bacteria</taxon>
        <taxon>Bacillati</taxon>
        <taxon>Actinomycetota</taxon>
        <taxon>Actinomycetes</taxon>
        <taxon>Kitasatosporales</taxon>
        <taxon>Streptomycetaceae</taxon>
        <taxon>Streptomyces</taxon>
    </lineage>
</organism>
<evidence type="ECO:0000256" key="9">
    <source>
        <dbReference type="SAM" id="SignalP"/>
    </source>
</evidence>
<feature type="chain" id="PRO_5047250405" evidence="9">
    <location>
        <begin position="30"/>
        <end position="321"/>
    </location>
</feature>
<evidence type="ECO:0000256" key="8">
    <source>
        <dbReference type="SAM" id="MobiDB-lite"/>
    </source>
</evidence>
<evidence type="ECO:0000256" key="2">
    <source>
        <dbReference type="ARBA" id="ARBA00022670"/>
    </source>
</evidence>
<feature type="domain" description="Peptidase S1" evidence="10">
    <location>
        <begin position="161"/>
        <end position="313"/>
    </location>
</feature>
<dbReference type="Gene3D" id="2.40.10.10">
    <property type="entry name" value="Trypsin-like serine proteases"/>
    <property type="match status" value="2"/>
</dbReference>
<evidence type="ECO:0000256" key="7">
    <source>
        <dbReference type="ARBA" id="ARBA00023157"/>
    </source>
</evidence>
<dbReference type="InterPro" id="IPR033116">
    <property type="entry name" value="TRYPSIN_SER"/>
</dbReference>
<comment type="caution">
    <text evidence="12">The sequence shown here is derived from an EMBL/GenBank/DDBJ whole genome shotgun (WGS) entry which is preliminary data.</text>
</comment>
<comment type="similarity">
    <text evidence="1">Belongs to the peptidase S1 family.</text>
</comment>
<evidence type="ECO:0000256" key="3">
    <source>
        <dbReference type="ARBA" id="ARBA00022729"/>
    </source>
</evidence>
<feature type="signal peptide" evidence="9">
    <location>
        <begin position="1"/>
        <end position="29"/>
    </location>
</feature>
<protein>
    <submittedName>
        <fullName evidence="12">Trypsin-like serine protease</fullName>
    </submittedName>
</protein>
<dbReference type="PROSITE" id="PS00134">
    <property type="entry name" value="TRYPSIN_HIS"/>
    <property type="match status" value="1"/>
</dbReference>
<dbReference type="InterPro" id="IPR001254">
    <property type="entry name" value="Trypsin_dom"/>
</dbReference>
<evidence type="ECO:0000313" key="12">
    <source>
        <dbReference type="EMBL" id="MBL1117651.1"/>
    </source>
</evidence>
<keyword evidence="7" id="KW-1015">Disulfide bond</keyword>
<evidence type="ECO:0000256" key="1">
    <source>
        <dbReference type="ARBA" id="ARBA00007664"/>
    </source>
</evidence>
<dbReference type="PRINTS" id="PR00861">
    <property type="entry name" value="ALYTICPTASE"/>
</dbReference>
<keyword evidence="2" id="KW-0645">Protease</keyword>
<accession>A0ABS1PYY0</accession>
<dbReference type="Proteomes" id="UP000621510">
    <property type="component" value="Unassembled WGS sequence"/>
</dbReference>
<gene>
    <name evidence="12" type="ORF">JK364_35510</name>
</gene>
<feature type="domain" description="Peptidase S1A alpha-lytic prodomain" evidence="11">
    <location>
        <begin position="79"/>
        <end position="118"/>
    </location>
</feature>
<keyword evidence="5" id="KW-0720">Serine protease</keyword>
<dbReference type="RefSeq" id="WP_201855471.1">
    <property type="nucleotide sequence ID" value="NZ_JAERRG010000018.1"/>
</dbReference>
<dbReference type="PROSITE" id="PS00135">
    <property type="entry name" value="TRYPSIN_SER"/>
    <property type="match status" value="1"/>
</dbReference>
<dbReference type="CDD" id="cd21112">
    <property type="entry name" value="alphaLP-like"/>
    <property type="match status" value="1"/>
</dbReference>
<keyword evidence="6" id="KW-0865">Zymogen</keyword>
<name>A0ABS1PYY0_9ACTN</name>
<dbReference type="Pfam" id="PF00089">
    <property type="entry name" value="Trypsin"/>
    <property type="match status" value="1"/>
</dbReference>
<sequence>MRTARRTRRRGRFRLIAAVSGLFVTAALATVGTSAAASSASTAGSPSTSTFPFPSPSASTFPSPSASTAVSGAASAVESLDVPGTAWTVDERTGTLRVLVGSTVRGADLARLDRTAERSGGAITVERLDGPLRTLLSGGDGIYSSAGVRCSAGVNVQSGATYYFVTAGHCADGNATWYTGSGTTTPVGPTTGTSFPGDDYGVVRYTNTAVPHPGTVGTVDITGTATAHVGQQVCRRGATTGVRCGVVTALNATVNYGGGDIVYGLIQTNICAEPGDSGGPLYAGDKIIGILSGGSGDCASGGTTYYQPIQEVLSAYGLTVY</sequence>
<dbReference type="SUPFAM" id="SSF50494">
    <property type="entry name" value="Trypsin-like serine proteases"/>
    <property type="match status" value="1"/>
</dbReference>
<dbReference type="InterPro" id="IPR001316">
    <property type="entry name" value="Pept_S1A_streptogrisin"/>
</dbReference>
<dbReference type="InterPro" id="IPR009003">
    <property type="entry name" value="Peptidase_S1_PA"/>
</dbReference>
<dbReference type="Pfam" id="PF02983">
    <property type="entry name" value="Pro_Al_protease"/>
    <property type="match status" value="1"/>
</dbReference>
<keyword evidence="13" id="KW-1185">Reference proteome</keyword>
<dbReference type="InterPro" id="IPR043504">
    <property type="entry name" value="Peptidase_S1_PA_chymotrypsin"/>
</dbReference>
<evidence type="ECO:0000259" key="10">
    <source>
        <dbReference type="Pfam" id="PF00089"/>
    </source>
</evidence>
<proteinExistence type="inferred from homology"/>
<dbReference type="EMBL" id="JAERRG010000018">
    <property type="protein sequence ID" value="MBL1117651.1"/>
    <property type="molecule type" value="Genomic_DNA"/>
</dbReference>
<evidence type="ECO:0000259" key="11">
    <source>
        <dbReference type="Pfam" id="PF02983"/>
    </source>
</evidence>
<keyword evidence="3 9" id="KW-0732">Signal</keyword>